<name>A0A1H3N9E9_9EURY</name>
<dbReference type="AlphaFoldDB" id="A0A1H3N9E9"/>
<reference evidence="2" key="1">
    <citation type="submission" date="2016-10" db="EMBL/GenBank/DDBJ databases">
        <authorList>
            <person name="Varghese N."/>
            <person name="Submissions S."/>
        </authorList>
    </citation>
    <scope>NUCLEOTIDE SEQUENCE [LARGE SCALE GENOMIC DNA]</scope>
    <source>
        <strain evidence="2">DC30,IBRC 10041,KCTC 4046</strain>
    </source>
</reference>
<dbReference type="Proteomes" id="UP000199079">
    <property type="component" value="Unassembled WGS sequence"/>
</dbReference>
<gene>
    <name evidence="1" type="ORF">SAMN05216564_1126</name>
</gene>
<dbReference type="EMBL" id="FNPC01000012">
    <property type="protein sequence ID" value="SDY85363.1"/>
    <property type="molecule type" value="Genomic_DNA"/>
</dbReference>
<evidence type="ECO:0000313" key="2">
    <source>
        <dbReference type="Proteomes" id="UP000199079"/>
    </source>
</evidence>
<evidence type="ECO:0000313" key="1">
    <source>
        <dbReference type="EMBL" id="SDY85363.1"/>
    </source>
</evidence>
<organism evidence="1 2">
    <name type="scientific">Halopenitus persicus</name>
    <dbReference type="NCBI Taxonomy" id="1048396"/>
    <lineage>
        <taxon>Archaea</taxon>
        <taxon>Methanobacteriati</taxon>
        <taxon>Methanobacteriota</taxon>
        <taxon>Stenosarchaea group</taxon>
        <taxon>Halobacteria</taxon>
        <taxon>Halobacteriales</taxon>
        <taxon>Haloferacaceae</taxon>
        <taxon>Halopenitus</taxon>
    </lineage>
</organism>
<sequence length="94" mass="10355">MSPRSQLRFIQRVEQTGKTDGSADRVVQVYRHSDGHPASVLRDLANLKDLLEVTRAERGPAYTAAAFVSLDKLSTIDLYLDGDLNRTIDAAQPA</sequence>
<protein>
    <submittedName>
        <fullName evidence="1">Uncharacterized protein</fullName>
    </submittedName>
</protein>
<keyword evidence="2" id="KW-1185">Reference proteome</keyword>
<accession>A0A1H3N9E9</accession>
<proteinExistence type="predicted"/>